<dbReference type="RefSeq" id="WP_108371259.1">
    <property type="nucleotide sequence ID" value="NZ_CP028811.1"/>
</dbReference>
<dbReference type="Pfam" id="PF18962">
    <property type="entry name" value="Por_Secre_tail"/>
    <property type="match status" value="1"/>
</dbReference>
<evidence type="ECO:0000256" key="1">
    <source>
        <dbReference type="ARBA" id="ARBA00022729"/>
    </source>
</evidence>
<name>A0A2S0RGY3_9FLAO</name>
<feature type="domain" description="Secretion system C-terminal sorting" evidence="3">
    <location>
        <begin position="531"/>
        <end position="606"/>
    </location>
</feature>
<dbReference type="AlphaFoldDB" id="A0A2S0RGY3"/>
<sequence length="609" mass="64839">MKRILKLFVFLMLVANVHAQVTVSITNMTYINGTPISNCGTIEFGTSPTVRVQFGINLTKPHNQVVGLSHLYVYSLNAYGNRLIHKNEVLQDANFDTTYPSGADVTLNASDYNASGCTLFAVFTTFDNVEYSSCSYNITKTTFSLSPTTVSMPCGDSNARTFTVTPANVPAGATVTYQWNYSGWNPPTVSNTMSSVTLTPISGTSLPSSVTVTPKVNSTSSQTLVANTSRSAYSSSATISGATNICAGTSTYTIGVIYPNESVAWSLTNNTTAFTSNPTNSQVNVTFTGTGPQTLKATITNTCGQTAVKTFVINTNATTFVSNAILSSPTNTCAASNVFNITGVGSDQTVTWSLSNTSIASLSGSTNSQTTVNFTGSGNQTLTALITNTCGQTATKTKTFYIGKPFTTVLNTPSGNPYDQNNLPAGATSGAPYWVFSSFYPEAGVSSYKIINNGVTTYKNATGGNVTLTASELGLAEGETRVIKVTAINSCGSFFKDLVFTIRRPTLCESGIGAGCNLNRQANTTNPVFTIYPNPSRDKVNVDLRDRENFPLEAKQISGELFDMWGISKSKVQITDGKATFSVKGLLKGIYILVINFDGKTERHRIAVE</sequence>
<evidence type="ECO:0000313" key="4">
    <source>
        <dbReference type="EMBL" id="AWA30391.1"/>
    </source>
</evidence>
<accession>A0A2S0RGY3</accession>
<proteinExistence type="predicted"/>
<dbReference type="KEGG" id="fmg:HYN48_09990"/>
<dbReference type="EMBL" id="CP028811">
    <property type="protein sequence ID" value="AWA30391.1"/>
    <property type="molecule type" value="Genomic_DNA"/>
</dbReference>
<feature type="signal peptide" evidence="2">
    <location>
        <begin position="1"/>
        <end position="19"/>
    </location>
</feature>
<evidence type="ECO:0000313" key="5">
    <source>
        <dbReference type="Proteomes" id="UP000244193"/>
    </source>
</evidence>
<dbReference type="Proteomes" id="UP000244193">
    <property type="component" value="Chromosome"/>
</dbReference>
<dbReference type="OrthoDB" id="1349400at2"/>
<keyword evidence="5" id="KW-1185">Reference proteome</keyword>
<dbReference type="NCBIfam" id="TIGR04183">
    <property type="entry name" value="Por_Secre_tail"/>
    <property type="match status" value="1"/>
</dbReference>
<feature type="chain" id="PRO_5015515161" description="Secretion system C-terminal sorting domain-containing protein" evidence="2">
    <location>
        <begin position="20"/>
        <end position="609"/>
    </location>
</feature>
<evidence type="ECO:0000256" key="2">
    <source>
        <dbReference type="SAM" id="SignalP"/>
    </source>
</evidence>
<reference evidence="4 5" key="1">
    <citation type="submission" date="2018-04" db="EMBL/GenBank/DDBJ databases">
        <title>Genome sequencing of Flavobacterium sp. HYN0048.</title>
        <authorList>
            <person name="Yi H."/>
            <person name="Baek C."/>
        </authorList>
    </citation>
    <scope>NUCLEOTIDE SEQUENCE [LARGE SCALE GENOMIC DNA]</scope>
    <source>
        <strain evidence="4 5">HYN0048</strain>
    </source>
</reference>
<protein>
    <recommendedName>
        <fullName evidence="3">Secretion system C-terminal sorting domain-containing protein</fullName>
    </recommendedName>
</protein>
<keyword evidence="1 2" id="KW-0732">Signal</keyword>
<dbReference type="InterPro" id="IPR026444">
    <property type="entry name" value="Secre_tail"/>
</dbReference>
<evidence type="ECO:0000259" key="3">
    <source>
        <dbReference type="Pfam" id="PF18962"/>
    </source>
</evidence>
<organism evidence="4 5">
    <name type="scientific">Flavobacterium magnum</name>
    <dbReference type="NCBI Taxonomy" id="2162713"/>
    <lineage>
        <taxon>Bacteria</taxon>
        <taxon>Pseudomonadati</taxon>
        <taxon>Bacteroidota</taxon>
        <taxon>Flavobacteriia</taxon>
        <taxon>Flavobacteriales</taxon>
        <taxon>Flavobacteriaceae</taxon>
        <taxon>Flavobacterium</taxon>
    </lineage>
</organism>
<gene>
    <name evidence="4" type="ORF">HYN48_09990</name>
</gene>